<dbReference type="Pfam" id="PF03741">
    <property type="entry name" value="TerC"/>
    <property type="match status" value="1"/>
</dbReference>
<dbReference type="AlphaFoldDB" id="A0A1H6XEG1"/>
<gene>
    <name evidence="7" type="ORF">SAMN05660742_10592</name>
</gene>
<feature type="transmembrane region" description="Helical" evidence="6">
    <location>
        <begin position="189"/>
        <end position="218"/>
    </location>
</feature>
<evidence type="ECO:0000256" key="4">
    <source>
        <dbReference type="ARBA" id="ARBA00022989"/>
    </source>
</evidence>
<evidence type="ECO:0000256" key="2">
    <source>
        <dbReference type="ARBA" id="ARBA00007511"/>
    </source>
</evidence>
<dbReference type="STRING" id="84035.SAMN05660742_10592"/>
<protein>
    <submittedName>
        <fullName evidence="7">Integral membrane protein, YjbE family</fullName>
    </submittedName>
</protein>
<feature type="transmembrane region" description="Helical" evidence="6">
    <location>
        <begin position="6"/>
        <end position="33"/>
    </location>
</feature>
<keyword evidence="8" id="KW-1185">Reference proteome</keyword>
<feature type="transmembrane region" description="Helical" evidence="6">
    <location>
        <begin position="134"/>
        <end position="152"/>
    </location>
</feature>
<evidence type="ECO:0000256" key="5">
    <source>
        <dbReference type="ARBA" id="ARBA00023136"/>
    </source>
</evidence>
<dbReference type="PANTHER" id="PTHR30238:SF4">
    <property type="entry name" value="SLL1022 PROTEIN"/>
    <property type="match status" value="1"/>
</dbReference>
<evidence type="ECO:0000256" key="1">
    <source>
        <dbReference type="ARBA" id="ARBA00004141"/>
    </source>
</evidence>
<dbReference type="Proteomes" id="UP000199662">
    <property type="component" value="Unassembled WGS sequence"/>
</dbReference>
<dbReference type="PANTHER" id="PTHR30238">
    <property type="entry name" value="MEMBRANE BOUND PREDICTED REDOX MODULATOR"/>
    <property type="match status" value="1"/>
</dbReference>
<evidence type="ECO:0000256" key="6">
    <source>
        <dbReference type="SAM" id="Phobius"/>
    </source>
</evidence>
<dbReference type="InterPro" id="IPR005496">
    <property type="entry name" value="Integral_membrane_TerC"/>
</dbReference>
<dbReference type="RefSeq" id="WP_091830251.1">
    <property type="nucleotide sequence ID" value="NZ_FNZK01000005.1"/>
</dbReference>
<dbReference type="EMBL" id="FNZK01000005">
    <property type="protein sequence ID" value="SEJ27513.1"/>
    <property type="molecule type" value="Genomic_DNA"/>
</dbReference>
<comment type="subcellular location">
    <subcellularLocation>
        <location evidence="1">Membrane</location>
        <topology evidence="1">Multi-pass membrane protein</topology>
    </subcellularLocation>
</comment>
<comment type="similarity">
    <text evidence="2">Belongs to the TerC family.</text>
</comment>
<keyword evidence="4 6" id="KW-1133">Transmembrane helix</keyword>
<feature type="transmembrane region" description="Helical" evidence="6">
    <location>
        <begin position="164"/>
        <end position="183"/>
    </location>
</feature>
<keyword evidence="3 6" id="KW-0812">Transmembrane</keyword>
<organism evidence="7 8">
    <name type="scientific">Propionispira arboris</name>
    <dbReference type="NCBI Taxonomy" id="84035"/>
    <lineage>
        <taxon>Bacteria</taxon>
        <taxon>Bacillati</taxon>
        <taxon>Bacillota</taxon>
        <taxon>Negativicutes</taxon>
        <taxon>Selenomonadales</taxon>
        <taxon>Selenomonadaceae</taxon>
        <taxon>Propionispira</taxon>
    </lineage>
</organism>
<keyword evidence="5 6" id="KW-0472">Membrane</keyword>
<dbReference type="GO" id="GO:0016020">
    <property type="term" value="C:membrane"/>
    <property type="evidence" value="ECO:0007669"/>
    <property type="project" value="UniProtKB-SubCell"/>
</dbReference>
<name>A0A1H6XEG1_9FIRM</name>
<dbReference type="NCBIfam" id="TIGR03717">
    <property type="entry name" value="R_switched_YjbE"/>
    <property type="match status" value="1"/>
</dbReference>
<evidence type="ECO:0000256" key="3">
    <source>
        <dbReference type="ARBA" id="ARBA00022692"/>
    </source>
</evidence>
<accession>A0A1H6XEG1</accession>
<feature type="transmembrane region" description="Helical" evidence="6">
    <location>
        <begin position="45"/>
        <end position="66"/>
    </location>
</feature>
<evidence type="ECO:0000313" key="8">
    <source>
        <dbReference type="Proteomes" id="UP000199662"/>
    </source>
</evidence>
<dbReference type="InterPro" id="IPR022301">
    <property type="entry name" value="Integral_membrane_YjbE"/>
</dbReference>
<sequence length="222" mass="23497">MEILSVQFLMALGSIIILDLVLAGDNAVVIALASRSLPDELRQKAIYIGTVGAIGIRMLMTIVAVWILTIPFLQAVGGLVLIPIAIKLLKHEDSSANVESAHDFWGAIKTIIVADAAMGIDNVLAIAGAAHGNFILVFMGLLISVPIVVWGSQLIGTLMQKYPVLIYLGSGILGWTAGTMVIHDKIIGAYITAISPILLYGLPAFITAIVLLSGWMLAKKTA</sequence>
<proteinExistence type="inferred from homology"/>
<reference evidence="7 8" key="1">
    <citation type="submission" date="2016-10" db="EMBL/GenBank/DDBJ databases">
        <authorList>
            <person name="de Groot N.N."/>
        </authorList>
    </citation>
    <scope>NUCLEOTIDE SEQUENCE [LARGE SCALE GENOMIC DNA]</scope>
    <source>
        <strain evidence="7 8">DSM 2179</strain>
    </source>
</reference>
<evidence type="ECO:0000313" key="7">
    <source>
        <dbReference type="EMBL" id="SEJ27513.1"/>
    </source>
</evidence>